<dbReference type="PROSITE" id="PS00118">
    <property type="entry name" value="PA2_HIS"/>
    <property type="match status" value="1"/>
</dbReference>
<feature type="disulfide bond" evidence="6">
    <location>
        <begin position="117"/>
        <end position="141"/>
    </location>
</feature>
<evidence type="ECO:0000256" key="4">
    <source>
        <dbReference type="PIRSR" id="PIRSR601211-1"/>
    </source>
</evidence>
<dbReference type="InterPro" id="IPR036444">
    <property type="entry name" value="PLipase_A2_dom_sf"/>
</dbReference>
<evidence type="ECO:0000259" key="9">
    <source>
        <dbReference type="SMART" id="SM00085"/>
    </source>
</evidence>
<comment type="similarity">
    <text evidence="7">Belongs to the phospholipase A2 family.</text>
</comment>
<keyword evidence="3 6" id="KW-1015">Disulfide bond</keyword>
<dbReference type="STRING" id="38654.A0A3Q0GIM1"/>
<dbReference type="PANTHER" id="PTHR11716">
    <property type="entry name" value="PHOSPHOLIPASE A2 FAMILY MEMBER"/>
    <property type="match status" value="1"/>
</dbReference>
<dbReference type="GO" id="GO:0016042">
    <property type="term" value="P:lipid catabolic process"/>
    <property type="evidence" value="ECO:0007669"/>
    <property type="project" value="InterPro"/>
</dbReference>
<dbReference type="GO" id="GO:0005509">
    <property type="term" value="F:calcium ion binding"/>
    <property type="evidence" value="ECO:0007669"/>
    <property type="project" value="InterPro"/>
</dbReference>
<dbReference type="EC" id="3.1.1.4" evidence="8"/>
<dbReference type="GO" id="GO:0050482">
    <property type="term" value="P:arachidonate secretion"/>
    <property type="evidence" value="ECO:0007669"/>
    <property type="project" value="InterPro"/>
</dbReference>
<protein>
    <recommendedName>
        <fullName evidence="8">Phospholipase A2</fullName>
        <ecNumber evidence="8">3.1.1.4</ecNumber>
    </recommendedName>
</protein>
<keyword evidence="10" id="KW-1185">Reference proteome</keyword>
<dbReference type="Gene3D" id="1.20.90.10">
    <property type="entry name" value="Phospholipase A2 domain"/>
    <property type="match status" value="1"/>
</dbReference>
<keyword evidence="8" id="KW-0443">Lipid metabolism</keyword>
<reference evidence="11" key="1">
    <citation type="submission" date="2025-08" db="UniProtKB">
        <authorList>
            <consortium name="RefSeq"/>
        </authorList>
    </citation>
    <scope>IDENTIFICATION</scope>
</reference>
<name>A0A3Q0GIM1_ALLSI</name>
<dbReference type="InterPro" id="IPR033113">
    <property type="entry name" value="PLA2_histidine"/>
</dbReference>
<keyword evidence="5" id="KW-0479">Metal-binding</keyword>
<feature type="binding site" evidence="5">
    <location>
        <position position="89"/>
    </location>
    <ligand>
        <name>Ca(2+)</name>
        <dbReference type="ChEBI" id="CHEBI:29108"/>
    </ligand>
</feature>
<dbReference type="SUPFAM" id="SSF48619">
    <property type="entry name" value="Phospholipase A2, PLA2"/>
    <property type="match status" value="1"/>
</dbReference>
<dbReference type="Proteomes" id="UP000189705">
    <property type="component" value="Unplaced"/>
</dbReference>
<evidence type="ECO:0000256" key="1">
    <source>
        <dbReference type="ARBA" id="ARBA00004613"/>
    </source>
</evidence>
<dbReference type="CTD" id="8399"/>
<evidence type="ECO:0000256" key="2">
    <source>
        <dbReference type="ARBA" id="ARBA00022525"/>
    </source>
</evidence>
<feature type="disulfide bond" evidence="6">
    <location>
        <begin position="86"/>
        <end position="102"/>
    </location>
</feature>
<feature type="disulfide bond" evidence="6">
    <location>
        <begin position="135"/>
        <end position="146"/>
    </location>
</feature>
<dbReference type="RefSeq" id="XP_025059297.1">
    <property type="nucleotide sequence ID" value="XM_025203512.1"/>
</dbReference>
<feature type="disulfide bond" evidence="6">
    <location>
        <begin position="108"/>
        <end position="148"/>
    </location>
</feature>
<evidence type="ECO:0000256" key="8">
    <source>
        <dbReference type="RuleBase" id="RU361236"/>
    </source>
</evidence>
<feature type="binding site" evidence="5">
    <location>
        <position position="106"/>
    </location>
    <ligand>
        <name>Ca(2+)</name>
        <dbReference type="ChEBI" id="CHEBI:29108"/>
    </ligand>
</feature>
<evidence type="ECO:0000256" key="7">
    <source>
        <dbReference type="RuleBase" id="RU003654"/>
    </source>
</evidence>
<feature type="disulfide bond" evidence="6">
    <location>
        <begin position="107"/>
        <end position="180"/>
    </location>
</feature>
<dbReference type="SMART" id="SM00085">
    <property type="entry name" value="PA2c"/>
    <property type="match status" value="1"/>
</dbReference>
<dbReference type="KEGG" id="asn:102383836"/>
<dbReference type="PRINTS" id="PR00389">
    <property type="entry name" value="PHPHLIPASEA2"/>
</dbReference>
<feature type="disulfide bond" evidence="6">
    <location>
        <begin position="101"/>
        <end position="155"/>
    </location>
</feature>
<evidence type="ECO:0000256" key="3">
    <source>
        <dbReference type="ARBA" id="ARBA00023157"/>
    </source>
</evidence>
<feature type="binding site" evidence="5">
    <location>
        <position position="85"/>
    </location>
    <ligand>
        <name>Ca(2+)</name>
        <dbReference type="ChEBI" id="CHEBI:29108"/>
    </ligand>
</feature>
<dbReference type="GO" id="GO:0047498">
    <property type="term" value="F:calcium-dependent phospholipase A2 activity"/>
    <property type="evidence" value="ECO:0007669"/>
    <property type="project" value="TreeGrafter"/>
</dbReference>
<keyword evidence="8" id="KW-0378">Hydrolase</keyword>
<gene>
    <name evidence="11" type="primary">PLA2G10</name>
</gene>
<dbReference type="InterPro" id="IPR001211">
    <property type="entry name" value="PLA2"/>
</dbReference>
<evidence type="ECO:0000313" key="11">
    <source>
        <dbReference type="RefSeq" id="XP_025059297.1"/>
    </source>
</evidence>
<dbReference type="AlphaFoldDB" id="A0A3Q0GIM1"/>
<evidence type="ECO:0000256" key="5">
    <source>
        <dbReference type="PIRSR" id="PIRSR601211-2"/>
    </source>
</evidence>
<dbReference type="GO" id="GO:0006644">
    <property type="term" value="P:phospholipid metabolic process"/>
    <property type="evidence" value="ECO:0007669"/>
    <property type="project" value="InterPro"/>
</dbReference>
<comment type="subcellular location">
    <subcellularLocation>
        <location evidence="1 8">Secreted</location>
    </subcellularLocation>
</comment>
<dbReference type="FunFam" id="1.20.90.10:FF:000001">
    <property type="entry name" value="Basic phospholipase A2 homolog"/>
    <property type="match status" value="1"/>
</dbReference>
<feature type="binding site" evidence="5">
    <location>
        <position position="87"/>
    </location>
    <ligand>
        <name>Ca(2+)</name>
        <dbReference type="ChEBI" id="CHEBI:29108"/>
    </ligand>
</feature>
<dbReference type="CDD" id="cd00125">
    <property type="entry name" value="PLA2c"/>
    <property type="match status" value="1"/>
</dbReference>
<dbReference type="GO" id="GO:0005543">
    <property type="term" value="F:phospholipid binding"/>
    <property type="evidence" value="ECO:0007669"/>
    <property type="project" value="TreeGrafter"/>
</dbReference>
<keyword evidence="5 8" id="KW-0106">Calcium</keyword>
<dbReference type="Pfam" id="PF00068">
    <property type="entry name" value="Phospholip_A2_1"/>
    <property type="match status" value="1"/>
</dbReference>
<keyword evidence="2 8" id="KW-0964">Secreted</keyword>
<feature type="active site" evidence="4">
    <location>
        <position position="105"/>
    </location>
</feature>
<feature type="domain" description="Phospholipase A2-like central" evidence="9">
    <location>
        <begin position="60"/>
        <end position="174"/>
    </location>
</feature>
<dbReference type="GO" id="GO:0005576">
    <property type="term" value="C:extracellular region"/>
    <property type="evidence" value="ECO:0007669"/>
    <property type="project" value="UniProtKB-SubCell"/>
</dbReference>
<dbReference type="InterPro" id="IPR016090">
    <property type="entry name" value="PLA2-like_dom"/>
</dbReference>
<organism evidence="10 11">
    <name type="scientific">Alligator sinensis</name>
    <name type="common">Chinese alligator</name>
    <dbReference type="NCBI Taxonomy" id="38654"/>
    <lineage>
        <taxon>Eukaryota</taxon>
        <taxon>Metazoa</taxon>
        <taxon>Chordata</taxon>
        <taxon>Craniata</taxon>
        <taxon>Vertebrata</taxon>
        <taxon>Euteleostomi</taxon>
        <taxon>Archelosauria</taxon>
        <taxon>Archosauria</taxon>
        <taxon>Crocodylia</taxon>
        <taxon>Alligatoridae</taxon>
        <taxon>Alligatorinae</taxon>
        <taxon>Alligator</taxon>
    </lineage>
</organism>
<feature type="active site" evidence="4">
    <location>
        <position position="149"/>
    </location>
</feature>
<evidence type="ECO:0000256" key="6">
    <source>
        <dbReference type="PIRSR" id="PIRSR601211-3"/>
    </source>
</evidence>
<comment type="catalytic activity">
    <reaction evidence="8">
        <text>a 1,2-diacyl-sn-glycero-3-phosphocholine + H2O = a 1-acyl-sn-glycero-3-phosphocholine + a fatty acid + H(+)</text>
        <dbReference type="Rhea" id="RHEA:15801"/>
        <dbReference type="ChEBI" id="CHEBI:15377"/>
        <dbReference type="ChEBI" id="CHEBI:15378"/>
        <dbReference type="ChEBI" id="CHEBI:28868"/>
        <dbReference type="ChEBI" id="CHEBI:57643"/>
        <dbReference type="ChEBI" id="CHEBI:58168"/>
        <dbReference type="EC" id="3.1.1.4"/>
    </reaction>
</comment>
<sequence length="182" mass="20035">MCEQEEKQGPPVIFSFATCLPIAGAVLAVTPPSPSGQAGTESLNTAYGSLGKIQSRNRRGIFELAGVVKCSTGRSAISYIRYGCYCGLGGRGWPRDAVDWCCFKHDCCYSKAEQAGCQPKTGRYDWECNDKSAVCDSEDECQEMMCECDSEAAKCFAKAPYNSKYIFWPDFKCGERQPKCKD</sequence>
<comment type="cofactor">
    <cofactor evidence="5">
        <name>Ca(2+)</name>
        <dbReference type="ChEBI" id="CHEBI:29108"/>
    </cofactor>
    <text evidence="5">Binds 1 Ca(2+) ion per subunit.</text>
</comment>
<dbReference type="GeneID" id="102383836"/>
<proteinExistence type="inferred from homology"/>
<evidence type="ECO:0000313" key="10">
    <source>
        <dbReference type="Proteomes" id="UP000189705"/>
    </source>
</evidence>
<dbReference type="PANTHER" id="PTHR11716:SF4">
    <property type="entry name" value="GROUP 10 SECRETORY PHOSPHOLIPASE A2"/>
    <property type="match status" value="1"/>
</dbReference>
<accession>A0A3Q0GIM1</accession>
<dbReference type="InParanoid" id="A0A3Q0GIM1"/>
<feature type="disulfide bond" evidence="6">
    <location>
        <begin position="84"/>
        <end position="173"/>
    </location>
</feature>